<feature type="transmembrane region" description="Helical" evidence="5">
    <location>
        <begin position="119"/>
        <end position="148"/>
    </location>
</feature>
<dbReference type="InterPro" id="IPR011527">
    <property type="entry name" value="ABC1_TM_dom"/>
</dbReference>
<accession>A0A0R3XBT7</accession>
<dbReference type="AlphaFoldDB" id="A0A0R3XBT7"/>
<dbReference type="PANTHER" id="PTHR24221:SF645">
    <property type="entry name" value="LP14331P"/>
    <property type="match status" value="1"/>
</dbReference>
<name>A0A0R3XBT7_HYDTA</name>
<feature type="transmembrane region" description="Helical" evidence="5">
    <location>
        <begin position="12"/>
        <end position="35"/>
    </location>
</feature>
<dbReference type="PROSITE" id="PS50929">
    <property type="entry name" value="ABC_TM1F"/>
    <property type="match status" value="1"/>
</dbReference>
<evidence type="ECO:0000259" key="6">
    <source>
        <dbReference type="PROSITE" id="PS50929"/>
    </source>
</evidence>
<organism evidence="7">
    <name type="scientific">Hydatigena taeniaeformis</name>
    <name type="common">Feline tapeworm</name>
    <name type="synonym">Taenia taeniaeformis</name>
    <dbReference type="NCBI Taxonomy" id="6205"/>
    <lineage>
        <taxon>Eukaryota</taxon>
        <taxon>Metazoa</taxon>
        <taxon>Spiralia</taxon>
        <taxon>Lophotrochozoa</taxon>
        <taxon>Platyhelminthes</taxon>
        <taxon>Cestoda</taxon>
        <taxon>Eucestoda</taxon>
        <taxon>Cyclophyllidea</taxon>
        <taxon>Taeniidae</taxon>
        <taxon>Hydatigera</taxon>
    </lineage>
</organism>
<dbReference type="Pfam" id="PF00664">
    <property type="entry name" value="ABC_membrane"/>
    <property type="match status" value="1"/>
</dbReference>
<evidence type="ECO:0000256" key="1">
    <source>
        <dbReference type="ARBA" id="ARBA00004141"/>
    </source>
</evidence>
<reference evidence="7" key="1">
    <citation type="submission" date="2017-02" db="UniProtKB">
        <authorList>
            <consortium name="WormBaseParasite"/>
        </authorList>
    </citation>
    <scope>IDENTIFICATION</scope>
</reference>
<evidence type="ECO:0000256" key="2">
    <source>
        <dbReference type="ARBA" id="ARBA00022692"/>
    </source>
</evidence>
<keyword evidence="3 5" id="KW-1133">Transmembrane helix</keyword>
<dbReference type="WBParaSite" id="TTAC_0001101401-mRNA-1">
    <property type="protein sequence ID" value="TTAC_0001101401-mRNA-1"/>
    <property type="gene ID" value="TTAC_0001101401"/>
</dbReference>
<dbReference type="InterPro" id="IPR036640">
    <property type="entry name" value="ABC1_TM_sf"/>
</dbReference>
<dbReference type="SUPFAM" id="SSF90123">
    <property type="entry name" value="ABC transporter transmembrane region"/>
    <property type="match status" value="1"/>
</dbReference>
<sequence>LRALKLNRPEFPYLIAGLLLSLASGLSQPAFAILYSEMFRIFSQNSTPDEQLSQTAFYAGMMAVLGLARFLTQFLSEIGWFDRVENSPGILTARLATEVSALETVTGTQLGTLMEASSLIVASLVIGFTYSWILSLVNLCFVPLLIVFSALQINQMVASLHPHEVEGSQVMQEALTAERTVTSFGLESHFYTIFSQRSAPDSV</sequence>
<evidence type="ECO:0000256" key="5">
    <source>
        <dbReference type="SAM" id="Phobius"/>
    </source>
</evidence>
<evidence type="ECO:0000256" key="4">
    <source>
        <dbReference type="ARBA" id="ARBA00023136"/>
    </source>
</evidence>
<evidence type="ECO:0000313" key="7">
    <source>
        <dbReference type="WBParaSite" id="TTAC_0001101401-mRNA-1"/>
    </source>
</evidence>
<dbReference type="PANTHER" id="PTHR24221">
    <property type="entry name" value="ATP-BINDING CASSETTE SUB-FAMILY B"/>
    <property type="match status" value="1"/>
</dbReference>
<dbReference type="GO" id="GO:0016020">
    <property type="term" value="C:membrane"/>
    <property type="evidence" value="ECO:0007669"/>
    <property type="project" value="UniProtKB-SubCell"/>
</dbReference>
<keyword evidence="2 5" id="KW-0812">Transmembrane</keyword>
<dbReference type="GO" id="GO:0140359">
    <property type="term" value="F:ABC-type transporter activity"/>
    <property type="evidence" value="ECO:0007669"/>
    <property type="project" value="InterPro"/>
</dbReference>
<feature type="domain" description="ABC transmembrane type-1" evidence="6">
    <location>
        <begin position="15"/>
        <end position="198"/>
    </location>
</feature>
<dbReference type="InterPro" id="IPR039421">
    <property type="entry name" value="Type_1_exporter"/>
</dbReference>
<comment type="subcellular location">
    <subcellularLocation>
        <location evidence="1">Membrane</location>
        <topology evidence="1">Multi-pass membrane protein</topology>
    </subcellularLocation>
</comment>
<proteinExistence type="predicted"/>
<dbReference type="Gene3D" id="1.20.1560.10">
    <property type="entry name" value="ABC transporter type 1, transmembrane domain"/>
    <property type="match status" value="1"/>
</dbReference>
<keyword evidence="4 5" id="KW-0472">Membrane</keyword>
<protein>
    <submittedName>
        <fullName evidence="7">ABC transmembrane type-1 domain-containing protein</fullName>
    </submittedName>
</protein>
<evidence type="ECO:0000256" key="3">
    <source>
        <dbReference type="ARBA" id="ARBA00022989"/>
    </source>
</evidence>
<dbReference type="GO" id="GO:0005524">
    <property type="term" value="F:ATP binding"/>
    <property type="evidence" value="ECO:0007669"/>
    <property type="project" value="InterPro"/>
</dbReference>
<dbReference type="STRING" id="6205.A0A0R3XBT7"/>